<keyword evidence="4 5" id="KW-0443">Lipid metabolism</keyword>
<dbReference type="Proteomes" id="UP000695000">
    <property type="component" value="Unplaced"/>
</dbReference>
<evidence type="ECO:0000256" key="5">
    <source>
        <dbReference type="PIRNR" id="PIRNR018169"/>
    </source>
</evidence>
<dbReference type="Pfam" id="PF03403">
    <property type="entry name" value="PAF-AH_p_II"/>
    <property type="match status" value="1"/>
</dbReference>
<name>A0ABM1MGJ9_NICVS</name>
<reference evidence="7" key="1">
    <citation type="submission" date="2025-08" db="UniProtKB">
        <authorList>
            <consortium name="RefSeq"/>
        </authorList>
    </citation>
    <scope>IDENTIFICATION</scope>
    <source>
        <tissue evidence="7">Whole Larva</tissue>
    </source>
</reference>
<evidence type="ECO:0000256" key="2">
    <source>
        <dbReference type="ARBA" id="ARBA00022801"/>
    </source>
</evidence>
<keyword evidence="3 5" id="KW-0442">Lipid degradation</keyword>
<dbReference type="PANTHER" id="PTHR10272:SF0">
    <property type="entry name" value="PLATELET-ACTIVATING FACTOR ACETYLHYDROLASE"/>
    <property type="match status" value="1"/>
</dbReference>
<dbReference type="RefSeq" id="XP_017773699.1">
    <property type="nucleotide sequence ID" value="XM_017918210.1"/>
</dbReference>
<keyword evidence="6" id="KW-1185">Reference proteome</keyword>
<protein>
    <recommendedName>
        <fullName evidence="1 5">1-alkyl-2-acetylglycerophosphocholine esterase</fullName>
        <ecNumber evidence="1 5">3.1.1.47</ecNumber>
    </recommendedName>
</protein>
<dbReference type="Gene3D" id="3.40.50.1820">
    <property type="entry name" value="alpha/beta hydrolase"/>
    <property type="match status" value="1"/>
</dbReference>
<evidence type="ECO:0000313" key="6">
    <source>
        <dbReference type="Proteomes" id="UP000695000"/>
    </source>
</evidence>
<dbReference type="PANTHER" id="PTHR10272">
    <property type="entry name" value="PLATELET-ACTIVATING FACTOR ACETYLHYDROLASE"/>
    <property type="match status" value="1"/>
</dbReference>
<dbReference type="EC" id="3.1.1.47" evidence="1 5"/>
<accession>A0ABM1MGJ9</accession>
<evidence type="ECO:0000256" key="4">
    <source>
        <dbReference type="ARBA" id="ARBA00023098"/>
    </source>
</evidence>
<dbReference type="PIRSF" id="PIRSF018169">
    <property type="entry name" value="PAF_acetylhydrolase"/>
    <property type="match status" value="1"/>
</dbReference>
<dbReference type="GeneID" id="108560586"/>
<evidence type="ECO:0000313" key="7">
    <source>
        <dbReference type="RefSeq" id="XP_017773699.1"/>
    </source>
</evidence>
<proteinExistence type="predicted"/>
<dbReference type="InterPro" id="IPR029058">
    <property type="entry name" value="AB_hydrolase_fold"/>
</dbReference>
<evidence type="ECO:0000256" key="1">
    <source>
        <dbReference type="ARBA" id="ARBA00013201"/>
    </source>
</evidence>
<dbReference type="SUPFAM" id="SSF53474">
    <property type="entry name" value="alpha/beta-Hydrolases"/>
    <property type="match status" value="1"/>
</dbReference>
<evidence type="ECO:0000256" key="3">
    <source>
        <dbReference type="ARBA" id="ARBA00022963"/>
    </source>
</evidence>
<gene>
    <name evidence="7" type="primary">LOC108560586</name>
</gene>
<sequence>MDVMLGYSKDGLFMRVYYPTEETVSIETNHASWIPIIPDADYIKGLSTVTMLPSFFLNLAWNYSGHTRIPAVYGAKARVTDKLNCIIFSHGLGALRSFYSSICVELASRGYLVAVLEHRDQSSCHTYYFESEAAAKANQKTSIEFKHKKLGNGHFELRKEQVHYRMGEVCKALDFFLALNGGEVPHNVITDVPTRREIKFELSDLVGKIDVESLSVGGHSFGGATALLALSRREEFKQGILLDPWMYPIKEEHLDSKVTKPLIFVNTYTFHIVNNVKAMEPYLTGEKTRRMFTILNSTHESQTDSVFLVGYWLNWFMKKIDPQVATNINNYLILRFLKGQTKNKENIDDCVIYLRDNDRHFSEGLTKPWA</sequence>
<keyword evidence="2 5" id="KW-0378">Hydrolase</keyword>
<organism evidence="6 7">
    <name type="scientific">Nicrophorus vespilloides</name>
    <name type="common">Boreal carrion beetle</name>
    <dbReference type="NCBI Taxonomy" id="110193"/>
    <lineage>
        <taxon>Eukaryota</taxon>
        <taxon>Metazoa</taxon>
        <taxon>Ecdysozoa</taxon>
        <taxon>Arthropoda</taxon>
        <taxon>Hexapoda</taxon>
        <taxon>Insecta</taxon>
        <taxon>Pterygota</taxon>
        <taxon>Neoptera</taxon>
        <taxon>Endopterygota</taxon>
        <taxon>Coleoptera</taxon>
        <taxon>Polyphaga</taxon>
        <taxon>Staphyliniformia</taxon>
        <taxon>Silphidae</taxon>
        <taxon>Nicrophorinae</taxon>
        <taxon>Nicrophorus</taxon>
    </lineage>
</organism>
<comment type="catalytic activity">
    <reaction evidence="5">
        <text>a 1-O-alkyl-2-acetyl-sn-glycero-3-phosphocholine + H2O = a 1-O-alkyl-sn-glycero-3-phosphocholine + acetate + H(+)</text>
        <dbReference type="Rhea" id="RHEA:17777"/>
        <dbReference type="ChEBI" id="CHEBI:15377"/>
        <dbReference type="ChEBI" id="CHEBI:15378"/>
        <dbReference type="ChEBI" id="CHEBI:30089"/>
        <dbReference type="ChEBI" id="CHEBI:30909"/>
        <dbReference type="ChEBI" id="CHEBI:36707"/>
        <dbReference type="EC" id="3.1.1.47"/>
    </reaction>
</comment>
<dbReference type="InterPro" id="IPR016715">
    <property type="entry name" value="PAF_acetylhydro_eukaryote"/>
</dbReference>